<reference evidence="2" key="1">
    <citation type="submission" date="2018-01" db="EMBL/GenBank/DDBJ databases">
        <title>An insight into the sialome of Amazonian anophelines.</title>
        <authorList>
            <person name="Ribeiro J.M."/>
            <person name="Scarpassa V."/>
            <person name="Calvo E."/>
        </authorList>
    </citation>
    <scope>NUCLEOTIDE SEQUENCE</scope>
</reference>
<name>A0A2M4DQT9_ANODA</name>
<feature type="signal peptide" evidence="1">
    <location>
        <begin position="1"/>
        <end position="31"/>
    </location>
</feature>
<feature type="chain" id="PRO_5014663160" evidence="1">
    <location>
        <begin position="32"/>
        <end position="92"/>
    </location>
</feature>
<organism evidence="2">
    <name type="scientific">Anopheles darlingi</name>
    <name type="common">Mosquito</name>
    <dbReference type="NCBI Taxonomy" id="43151"/>
    <lineage>
        <taxon>Eukaryota</taxon>
        <taxon>Metazoa</taxon>
        <taxon>Ecdysozoa</taxon>
        <taxon>Arthropoda</taxon>
        <taxon>Hexapoda</taxon>
        <taxon>Insecta</taxon>
        <taxon>Pterygota</taxon>
        <taxon>Neoptera</taxon>
        <taxon>Endopterygota</taxon>
        <taxon>Diptera</taxon>
        <taxon>Nematocera</taxon>
        <taxon>Culicoidea</taxon>
        <taxon>Culicidae</taxon>
        <taxon>Anophelinae</taxon>
        <taxon>Anopheles</taxon>
    </lineage>
</organism>
<evidence type="ECO:0000256" key="1">
    <source>
        <dbReference type="SAM" id="SignalP"/>
    </source>
</evidence>
<accession>A0A2M4DQT9</accession>
<dbReference type="AlphaFoldDB" id="A0A2M4DQT9"/>
<proteinExistence type="predicted"/>
<keyword evidence="1" id="KW-0732">Signal</keyword>
<protein>
    <submittedName>
        <fullName evidence="2">Putative secreted protein</fullName>
    </submittedName>
</protein>
<evidence type="ECO:0000313" key="2">
    <source>
        <dbReference type="EMBL" id="MBW79924.1"/>
    </source>
</evidence>
<sequence>MPNCGARARSLSLSLCIALLYLPSIAHSGHARLGAGQSQVRNSKQNYRAAAARGRVQLTSIQWRHTVVGTVVCCPRLVVPSGPLRSRGYSAN</sequence>
<dbReference type="EMBL" id="GGFL01015746">
    <property type="protein sequence ID" value="MBW79924.1"/>
    <property type="molecule type" value="Transcribed_RNA"/>
</dbReference>